<reference evidence="2" key="2">
    <citation type="submission" date="2018-05" db="EMBL/GenBank/DDBJ databases">
        <authorList>
            <person name="Zhang Y."/>
        </authorList>
    </citation>
    <scope>NUCLEOTIDE SEQUENCE</scope>
</reference>
<dbReference type="EMBL" id="MH400233">
    <property type="protein sequence ID" value="QDH07196.1"/>
    <property type="molecule type" value="Genomic_DNA"/>
</dbReference>
<geneLocation type="mitochondrion" evidence="1"/>
<protein>
    <submittedName>
        <fullName evidence="2">GIY-YIG endonuclease</fullName>
    </submittedName>
</protein>
<keyword evidence="1" id="KW-0496">Mitochondrion</keyword>
<keyword evidence="2" id="KW-0255">Endonuclease</keyword>
<keyword evidence="2" id="KW-0378">Hydrolase</keyword>
<evidence type="ECO:0000313" key="2">
    <source>
        <dbReference type="EMBL" id="QDH07196.1"/>
    </source>
</evidence>
<keyword evidence="2" id="KW-0540">Nuclease</keyword>
<dbReference type="AlphaFoldDB" id="A0A1W5T0F4"/>
<accession>A0A1W5T0F4</accession>
<reference evidence="1" key="1">
    <citation type="submission" date="2017-02" db="EMBL/GenBank/DDBJ databases">
        <title>SMRT sequencing of the wild medicinal fungus Ophiocordyceps sinensis mitochondrial genome reveals phylogenetic relationship and depicts a genome-wide modification map.</title>
        <authorList>
            <person name="Liu D."/>
            <person name="Kang X."/>
            <person name="Hu L."/>
        </authorList>
    </citation>
    <scope>NUCLEOTIDE SEQUENCE</scope>
</reference>
<dbReference type="EMBL" id="KY622006">
    <property type="protein sequence ID" value="ARF03390.1"/>
    <property type="molecule type" value="Genomic_DNA"/>
</dbReference>
<dbReference type="GO" id="GO:0004519">
    <property type="term" value="F:endonuclease activity"/>
    <property type="evidence" value="ECO:0007669"/>
    <property type="project" value="UniProtKB-KW"/>
</dbReference>
<organism evidence="1">
    <name type="scientific">Ophiocordyceps sinensis</name>
    <dbReference type="NCBI Taxonomy" id="72228"/>
    <lineage>
        <taxon>Eukaryota</taxon>
        <taxon>Fungi</taxon>
        <taxon>Dikarya</taxon>
        <taxon>Ascomycota</taxon>
        <taxon>Pezizomycotina</taxon>
        <taxon>Sordariomycetes</taxon>
        <taxon>Hypocreomycetidae</taxon>
        <taxon>Hypocreales</taxon>
        <taxon>Ophiocordycipitaceae</taxon>
        <taxon>Ophiocordyceps</taxon>
    </lineage>
</organism>
<dbReference type="RefSeq" id="YP_009364307.1">
    <property type="nucleotide sequence ID" value="NC_034659.1"/>
</dbReference>
<name>A0A1W5T0F4_9HYPO</name>
<evidence type="ECO:0000313" key="1">
    <source>
        <dbReference type="EMBL" id="ARF03390.1"/>
    </source>
</evidence>
<dbReference type="GeneID" id="32888737"/>
<sequence>MDYYLKGDFPLVGKFLPLLHKEGLKAFKLIIFKLDSNKFSNQDSLILEQYYLLDKQFNLNTLRVVNAGSSKGDAVYVYDLACSTLYYQAKSKIELKRILKIHTETSKKYVDSKIPYLNKYLLLSHPVPTALISNICIEDLVDMMQKERQDMYTLGTRRSISVELEIKEGNTFVDSRGHTLNFYSLTSCIEYLREIGLTIKRDTLTKYIKDEKVFHNFLCKYSENTLPDNFEEVGLIIDEYKKL</sequence>
<gene>
    <name evidence="1" type="primary">orf243</name>
</gene>
<proteinExistence type="predicted"/>